<dbReference type="PANTHER" id="PTHR33507">
    <property type="entry name" value="INNER MEMBRANE PROTEIN YBBJ"/>
    <property type="match status" value="1"/>
</dbReference>
<dbReference type="Pfam" id="PF01957">
    <property type="entry name" value="NfeD"/>
    <property type="match status" value="1"/>
</dbReference>
<dbReference type="PANTHER" id="PTHR33507:SF4">
    <property type="entry name" value="NODULATION COMPETITIVENESS PROTEIN NFED"/>
    <property type="match status" value="1"/>
</dbReference>
<gene>
    <name evidence="10" type="ordered locus">PB2503_12749</name>
</gene>
<feature type="region of interest" description="Disordered" evidence="5">
    <location>
        <begin position="475"/>
        <end position="505"/>
    </location>
</feature>
<feature type="transmembrane region" description="Helical" evidence="6">
    <location>
        <begin position="354"/>
        <end position="373"/>
    </location>
</feature>
<feature type="transmembrane region" description="Helical" evidence="6">
    <location>
        <begin position="307"/>
        <end position="324"/>
    </location>
</feature>
<keyword evidence="11" id="KW-1185">Reference proteome</keyword>
<dbReference type="Gene3D" id="3.90.226.10">
    <property type="entry name" value="2-enoyl-CoA Hydratase, Chain A, domain 1"/>
    <property type="match status" value="1"/>
</dbReference>
<evidence type="ECO:0000256" key="1">
    <source>
        <dbReference type="ARBA" id="ARBA00004141"/>
    </source>
</evidence>
<dbReference type="HOGENOM" id="CLU_024619_1_0_5"/>
<dbReference type="KEGG" id="pbr:PB2503_12749"/>
<feature type="domain" description="NfeD1b N-terminal" evidence="9">
    <location>
        <begin position="45"/>
        <end position="141"/>
    </location>
</feature>
<dbReference type="eggNOG" id="COG1030">
    <property type="taxonomic scope" value="Bacteria"/>
</dbReference>
<dbReference type="STRING" id="314260.PB2503_12749"/>
<organism evidence="10 11">
    <name type="scientific">Parvularcula bermudensis (strain ATCC BAA-594 / HTCC2503 / KCTC 12087)</name>
    <dbReference type="NCBI Taxonomy" id="314260"/>
    <lineage>
        <taxon>Bacteria</taxon>
        <taxon>Pseudomonadati</taxon>
        <taxon>Pseudomonadota</taxon>
        <taxon>Alphaproteobacteria</taxon>
        <taxon>Parvularculales</taxon>
        <taxon>Parvularculaceae</taxon>
        <taxon>Parvularcula</taxon>
    </lineage>
</organism>
<feature type="region of interest" description="Disordered" evidence="5">
    <location>
        <begin position="134"/>
        <end position="182"/>
    </location>
</feature>
<evidence type="ECO:0000256" key="6">
    <source>
        <dbReference type="SAM" id="Phobius"/>
    </source>
</evidence>
<comment type="subcellular location">
    <subcellularLocation>
        <location evidence="1">Membrane</location>
        <topology evidence="1">Multi-pass membrane protein</topology>
    </subcellularLocation>
</comment>
<evidence type="ECO:0000259" key="7">
    <source>
        <dbReference type="Pfam" id="PF01957"/>
    </source>
</evidence>
<dbReference type="Gene3D" id="2.40.50.140">
    <property type="entry name" value="Nucleic acid-binding proteins"/>
    <property type="match status" value="1"/>
</dbReference>
<keyword evidence="2 6" id="KW-0812">Transmembrane</keyword>
<dbReference type="SUPFAM" id="SSF52096">
    <property type="entry name" value="ClpP/crotonase"/>
    <property type="match status" value="1"/>
</dbReference>
<dbReference type="InterPro" id="IPR052165">
    <property type="entry name" value="Membrane_assoc_protease"/>
</dbReference>
<dbReference type="InterPro" id="IPR029045">
    <property type="entry name" value="ClpP/crotonase-like_dom_sf"/>
</dbReference>
<dbReference type="RefSeq" id="WP_013301561.1">
    <property type="nucleotide sequence ID" value="NC_014414.1"/>
</dbReference>
<evidence type="ECO:0000259" key="8">
    <source>
        <dbReference type="Pfam" id="PF24961"/>
    </source>
</evidence>
<dbReference type="InterPro" id="IPR012340">
    <property type="entry name" value="NA-bd_OB-fold"/>
</dbReference>
<evidence type="ECO:0000256" key="4">
    <source>
        <dbReference type="ARBA" id="ARBA00023136"/>
    </source>
</evidence>
<reference evidence="11" key="1">
    <citation type="submission" date="2010-08" db="EMBL/GenBank/DDBJ databases">
        <title>Genome sequence of Parvularcula bermudensis HTCC2503.</title>
        <authorList>
            <person name="Kang D.-M."/>
            <person name="Oh H.-M."/>
            <person name="Cho J.-C."/>
        </authorList>
    </citation>
    <scope>NUCLEOTIDE SEQUENCE [LARGE SCALE GENOMIC DNA]</scope>
    <source>
        <strain evidence="11">ATCC BAA-594 / HTCC2503 / KCTC 12087</strain>
    </source>
</reference>
<dbReference type="CDD" id="cd07020">
    <property type="entry name" value="Clp_protease_NfeD_1"/>
    <property type="match status" value="1"/>
</dbReference>
<dbReference type="EMBL" id="CP002156">
    <property type="protein sequence ID" value="ADM10587.1"/>
    <property type="molecule type" value="Genomic_DNA"/>
</dbReference>
<accession>E0TFM7</accession>
<sequence>MVGRRQHLWVASLIAGIVSLLLGIAVDAVGQPPSRQATLLTLKGPVTPAVAGYLVREMEEASDRADPLTIIEIDTPGGLVTSMKSIIKGILASETPVVTFVSPQGAQSASAGLYIMYAAHLSAMAPATNTGSATPIDFGGGSPLDPGMEDPAAPLPGSGDETAEGADPAKDTAPPDLSNEASLRGKIIEDSVAYIRSLAELRGRNADWAEKAVRPPSTSATAQEALALGVIDLVADDLDDLLRQLDGRTVETVAGPTTLDTGTLALSRKEPTVFERILSFVADPNVAAILLSIGTAGIIAEIWNPGAIFPGTLGFLSLLLALYAFQILPYNELFAVIMALGAFLVVVEMFTPTFGLAGAAGITLFAVGLWFLFPEELRIAPGILVGAVGGVVLILGAAFFAITASRSHGPLIGGEAIRKRSGRVDEWDIESGEGFVIVDGERWRARSKDPLAEGDAIKVAEIDGIVLVVRRAVSPKDRQTSRLGGRRRRGSPPSSPPSPSDLVQR</sequence>
<feature type="domain" description="NfeD-like C-terminal" evidence="7">
    <location>
        <begin position="420"/>
        <end position="471"/>
    </location>
</feature>
<feature type="transmembrane region" description="Helical" evidence="6">
    <location>
        <begin position="379"/>
        <end position="402"/>
    </location>
</feature>
<evidence type="ECO:0000256" key="3">
    <source>
        <dbReference type="ARBA" id="ARBA00022989"/>
    </source>
</evidence>
<feature type="transmembrane region" description="Helical" evidence="6">
    <location>
        <begin position="330"/>
        <end position="347"/>
    </location>
</feature>
<dbReference type="OrthoDB" id="5289056at2"/>
<reference evidence="10 11" key="2">
    <citation type="journal article" date="2011" name="J. Bacteriol.">
        <title>Complete genome sequence of strain HTCC2503T of Parvularcula bermudensis, the type species of the order "Parvularculales" in the class Alphaproteobacteria.</title>
        <authorList>
            <person name="Oh H.M."/>
            <person name="Kang I."/>
            <person name="Vergin K.L."/>
            <person name="Kang D."/>
            <person name="Rhee K.H."/>
            <person name="Giovannoni S.J."/>
            <person name="Cho J.C."/>
        </authorList>
    </citation>
    <scope>NUCLEOTIDE SEQUENCE [LARGE SCALE GENOMIC DNA]</scope>
    <source>
        <strain evidence="11">ATCC BAA-594 / HTCC2503 / KCTC 12087</strain>
    </source>
</reference>
<feature type="domain" description="NfeD integral membrane" evidence="8">
    <location>
        <begin position="285"/>
        <end position="397"/>
    </location>
</feature>
<dbReference type="InterPro" id="IPR002810">
    <property type="entry name" value="NfeD-like_C"/>
</dbReference>
<dbReference type="SUPFAM" id="SSF141322">
    <property type="entry name" value="NfeD domain-like"/>
    <property type="match status" value="1"/>
</dbReference>
<proteinExistence type="predicted"/>
<evidence type="ECO:0000256" key="2">
    <source>
        <dbReference type="ARBA" id="ARBA00022692"/>
    </source>
</evidence>
<protein>
    <submittedName>
        <fullName evidence="10">Putative transmembrane protein</fullName>
    </submittedName>
</protein>
<evidence type="ECO:0000259" key="9">
    <source>
        <dbReference type="Pfam" id="PF25145"/>
    </source>
</evidence>
<dbReference type="AlphaFoldDB" id="E0TFM7"/>
<keyword evidence="3 6" id="KW-1133">Transmembrane helix</keyword>
<evidence type="ECO:0000313" key="11">
    <source>
        <dbReference type="Proteomes" id="UP000001302"/>
    </source>
</evidence>
<dbReference type="Proteomes" id="UP000001302">
    <property type="component" value="Chromosome"/>
</dbReference>
<dbReference type="GO" id="GO:0016020">
    <property type="term" value="C:membrane"/>
    <property type="evidence" value="ECO:0007669"/>
    <property type="project" value="UniProtKB-SubCell"/>
</dbReference>
<keyword evidence="4 6" id="KW-0472">Membrane</keyword>
<dbReference type="Pfam" id="PF25145">
    <property type="entry name" value="NfeD1b_N"/>
    <property type="match status" value="1"/>
</dbReference>
<dbReference type="Pfam" id="PF24961">
    <property type="entry name" value="NfeD_membrane"/>
    <property type="match status" value="1"/>
</dbReference>
<evidence type="ECO:0000256" key="5">
    <source>
        <dbReference type="SAM" id="MobiDB-lite"/>
    </source>
</evidence>
<dbReference type="InterPro" id="IPR056739">
    <property type="entry name" value="NfeD_membrane"/>
</dbReference>
<dbReference type="InterPro" id="IPR056738">
    <property type="entry name" value="NfeD1b_N"/>
</dbReference>
<name>E0TFM7_PARBH</name>
<evidence type="ECO:0000313" key="10">
    <source>
        <dbReference type="EMBL" id="ADM10587.1"/>
    </source>
</evidence>